<keyword evidence="1" id="KW-0732">Signal</keyword>
<organism evidence="3 4">
    <name type="scientific">Metarhizium humberi</name>
    <dbReference type="NCBI Taxonomy" id="2596975"/>
    <lineage>
        <taxon>Eukaryota</taxon>
        <taxon>Fungi</taxon>
        <taxon>Dikarya</taxon>
        <taxon>Ascomycota</taxon>
        <taxon>Pezizomycotina</taxon>
        <taxon>Sordariomycetes</taxon>
        <taxon>Hypocreomycetidae</taxon>
        <taxon>Hypocreales</taxon>
        <taxon>Clavicipitaceae</taxon>
        <taxon>Metarhizium</taxon>
    </lineage>
</organism>
<gene>
    <name evidence="3" type="ORF">MHUMG1_08944</name>
</gene>
<comment type="caution">
    <text evidence="3">The sequence shown here is derived from an EMBL/GenBank/DDBJ whole genome shotgun (WGS) entry which is preliminary data.</text>
</comment>
<evidence type="ECO:0000313" key="4">
    <source>
        <dbReference type="Proteomes" id="UP000764110"/>
    </source>
</evidence>
<evidence type="ECO:0000313" key="3">
    <source>
        <dbReference type="EMBL" id="KAH0593222.1"/>
    </source>
</evidence>
<evidence type="ECO:0000256" key="1">
    <source>
        <dbReference type="SAM" id="SignalP"/>
    </source>
</evidence>
<proteinExistence type="predicted"/>
<dbReference type="InterPro" id="IPR039935">
    <property type="entry name" value="YML079W-like"/>
</dbReference>
<name>A0A9P8S3Z6_9HYPO</name>
<protein>
    <recommendedName>
        <fullName evidence="2">DUF985 domain-containing protein</fullName>
    </recommendedName>
</protein>
<dbReference type="SUPFAM" id="SSF51182">
    <property type="entry name" value="RmlC-like cupins"/>
    <property type="match status" value="1"/>
</dbReference>
<feature type="chain" id="PRO_5040285165" description="DUF985 domain-containing protein" evidence="1">
    <location>
        <begin position="23"/>
        <end position="203"/>
    </location>
</feature>
<dbReference type="PANTHER" id="PTHR33387">
    <property type="entry name" value="RMLC-LIKE JELLY ROLL FOLD PROTEIN"/>
    <property type="match status" value="1"/>
</dbReference>
<dbReference type="Gene3D" id="2.60.120.10">
    <property type="entry name" value="Jelly Rolls"/>
    <property type="match status" value="1"/>
</dbReference>
<dbReference type="PANTHER" id="PTHR33387:SF3">
    <property type="entry name" value="DUF985 DOMAIN-CONTAINING PROTEIN"/>
    <property type="match status" value="1"/>
</dbReference>
<reference evidence="3 4" key="1">
    <citation type="submission" date="2020-07" db="EMBL/GenBank/DDBJ databases">
        <title>Metarhizium humberi genome.</title>
        <authorList>
            <person name="Lysoe E."/>
        </authorList>
    </citation>
    <scope>NUCLEOTIDE SEQUENCE [LARGE SCALE GENOMIC DNA]</scope>
    <source>
        <strain evidence="3 4">ESALQ1638</strain>
    </source>
</reference>
<dbReference type="EMBL" id="JACEFI010000022">
    <property type="protein sequence ID" value="KAH0593222.1"/>
    <property type="molecule type" value="Genomic_DNA"/>
</dbReference>
<dbReference type="AlphaFoldDB" id="A0A9P8S3Z6"/>
<feature type="signal peptide" evidence="1">
    <location>
        <begin position="1"/>
        <end position="22"/>
    </location>
</feature>
<dbReference type="InterPro" id="IPR014710">
    <property type="entry name" value="RmlC-like_jellyroll"/>
</dbReference>
<accession>A0A9P8S3Z6</accession>
<sequence length="203" mass="22709">MLLHHVYTTLAALAVLPTGLLAWDWEPIDERDYSAKQVVKKLGLVPNPEKGYFIQTFEDPVRVDNRTISTLIYYLLEGDAGESVWHKLDAYEVWHYYAGAPLTLSLSWNNGTACERHVLGPNVFNKRVEERPQVVVPKDMWQSARSHGDWTLVGTTKADEGGSAVAPGFSPDGTILEKPDFVPKGCCKQKKRKRSAKSIRGGQ</sequence>
<dbReference type="Proteomes" id="UP000764110">
    <property type="component" value="Unassembled WGS sequence"/>
</dbReference>
<keyword evidence="4" id="KW-1185">Reference proteome</keyword>
<dbReference type="CDD" id="cd06121">
    <property type="entry name" value="cupin_YML079wp"/>
    <property type="match status" value="1"/>
</dbReference>
<feature type="domain" description="DUF985" evidence="2">
    <location>
        <begin position="37"/>
        <end position="171"/>
    </location>
</feature>
<dbReference type="InterPro" id="IPR011051">
    <property type="entry name" value="RmlC_Cupin_sf"/>
</dbReference>
<dbReference type="InterPro" id="IPR009327">
    <property type="entry name" value="Cupin_DUF985"/>
</dbReference>
<dbReference type="Pfam" id="PF06172">
    <property type="entry name" value="Cupin_5"/>
    <property type="match status" value="1"/>
</dbReference>
<evidence type="ECO:0000259" key="2">
    <source>
        <dbReference type="Pfam" id="PF06172"/>
    </source>
</evidence>